<sequence length="270" mass="30369">MNVFFEKRGSSPLIVSMPHSGTHLPDGMAERMTEAARGLPDTDWHVPELYDFLGELGASMIRATHSRYVIDLNRDPTGASLYPGQATTELVPTTLFDGSPVYRPGEEPDEDEIERRRTDYYDPYHRALTEMIVKVRMEHGYVVLWDAHSILDEVPRLFEGVLPDLNLGTNGGESCDRTIERWAVKAMMDHEDYASIVNGRFKGGWITRAYGRPGLNVHALQMELAQSAYMDEGEPWTFSEDKAGRLRLALKDTMKAALKAAAMLYSGEVK</sequence>
<evidence type="ECO:0000313" key="1">
    <source>
        <dbReference type="EMBL" id="GLK51123.1"/>
    </source>
</evidence>
<dbReference type="InterPro" id="IPR010247">
    <property type="entry name" value="HutG_amidohyd"/>
</dbReference>
<organism evidence="1 2">
    <name type="scientific">Maricaulis virginensis</name>
    <dbReference type="NCBI Taxonomy" id="144022"/>
    <lineage>
        <taxon>Bacteria</taxon>
        <taxon>Pseudomonadati</taxon>
        <taxon>Pseudomonadota</taxon>
        <taxon>Alphaproteobacteria</taxon>
        <taxon>Maricaulales</taxon>
        <taxon>Maricaulaceae</taxon>
        <taxon>Maricaulis</taxon>
    </lineage>
</organism>
<dbReference type="RefSeq" id="WP_271185515.1">
    <property type="nucleotide sequence ID" value="NZ_BSFE01000001.1"/>
</dbReference>
<dbReference type="Pfam" id="PF05013">
    <property type="entry name" value="FGase"/>
    <property type="match status" value="1"/>
</dbReference>
<dbReference type="NCBIfam" id="TIGR02017">
    <property type="entry name" value="hutG_amidohyd"/>
    <property type="match status" value="1"/>
</dbReference>
<reference evidence="1" key="2">
    <citation type="submission" date="2023-01" db="EMBL/GenBank/DDBJ databases">
        <authorList>
            <person name="Sun Q."/>
            <person name="Evtushenko L."/>
        </authorList>
    </citation>
    <scope>NUCLEOTIDE SEQUENCE</scope>
    <source>
        <strain evidence="1">VKM B-1513</strain>
    </source>
</reference>
<evidence type="ECO:0000313" key="2">
    <source>
        <dbReference type="Proteomes" id="UP001143486"/>
    </source>
</evidence>
<dbReference type="SUPFAM" id="SSF53187">
    <property type="entry name" value="Zn-dependent exopeptidases"/>
    <property type="match status" value="1"/>
</dbReference>
<keyword evidence="2" id="KW-1185">Reference proteome</keyword>
<comment type="caution">
    <text evidence="1">The sequence shown here is derived from an EMBL/GenBank/DDBJ whole genome shotgun (WGS) entry which is preliminary data.</text>
</comment>
<protein>
    <submittedName>
        <fullName evidence="1">N-formylglutamate deformylase</fullName>
    </submittedName>
</protein>
<dbReference type="EMBL" id="BSFE01000001">
    <property type="protein sequence ID" value="GLK51123.1"/>
    <property type="molecule type" value="Genomic_DNA"/>
</dbReference>
<accession>A0A9W6IJ12</accession>
<proteinExistence type="predicted"/>
<reference evidence="1" key="1">
    <citation type="journal article" date="2014" name="Int. J. Syst. Evol. Microbiol.">
        <title>Complete genome sequence of Corynebacterium casei LMG S-19264T (=DSM 44701T), isolated from a smear-ripened cheese.</title>
        <authorList>
            <consortium name="US DOE Joint Genome Institute (JGI-PGF)"/>
            <person name="Walter F."/>
            <person name="Albersmeier A."/>
            <person name="Kalinowski J."/>
            <person name="Ruckert C."/>
        </authorList>
    </citation>
    <scope>NUCLEOTIDE SEQUENCE</scope>
    <source>
        <strain evidence="1">VKM B-1513</strain>
    </source>
</reference>
<gene>
    <name evidence="1" type="ORF">GCM10017621_06310</name>
</gene>
<dbReference type="AlphaFoldDB" id="A0A9W6IJ12"/>
<dbReference type="InterPro" id="IPR007709">
    <property type="entry name" value="N-FG_amidohydro"/>
</dbReference>
<dbReference type="Gene3D" id="3.40.630.40">
    <property type="entry name" value="Zn-dependent exopeptidases"/>
    <property type="match status" value="1"/>
</dbReference>
<name>A0A9W6IJ12_9PROT</name>
<dbReference type="Proteomes" id="UP001143486">
    <property type="component" value="Unassembled WGS sequence"/>
</dbReference>